<evidence type="ECO:0000313" key="1">
    <source>
        <dbReference type="EMBL" id="RGM27588.1"/>
    </source>
</evidence>
<organism evidence="1 2">
    <name type="scientific">Staphylococcus warneri</name>
    <dbReference type="NCBI Taxonomy" id="1292"/>
    <lineage>
        <taxon>Bacteria</taxon>
        <taxon>Bacillati</taxon>
        <taxon>Bacillota</taxon>
        <taxon>Bacilli</taxon>
        <taxon>Bacillales</taxon>
        <taxon>Staphylococcaceae</taxon>
        <taxon>Staphylococcus</taxon>
    </lineage>
</organism>
<proteinExistence type="predicted"/>
<dbReference type="GO" id="GO:0000287">
    <property type="term" value="F:magnesium ion binding"/>
    <property type="evidence" value="ECO:0007669"/>
    <property type="project" value="InterPro"/>
</dbReference>
<dbReference type="EMBL" id="QSTD01000012">
    <property type="protein sequence ID" value="RGM27588.1"/>
    <property type="molecule type" value="Genomic_DNA"/>
</dbReference>
<dbReference type="AlphaFoldDB" id="A0A8B2ZHM4"/>
<dbReference type="Proteomes" id="UP000261016">
    <property type="component" value="Unassembled WGS sequence"/>
</dbReference>
<accession>A0A8B2ZHM4</accession>
<dbReference type="GO" id="GO:0006281">
    <property type="term" value="P:DNA repair"/>
    <property type="evidence" value="ECO:0007669"/>
    <property type="project" value="InterPro"/>
</dbReference>
<dbReference type="Gene3D" id="3.30.1330.70">
    <property type="entry name" value="Holliday junction resolvase RusA"/>
    <property type="match status" value="1"/>
</dbReference>
<protein>
    <submittedName>
        <fullName evidence="1">RusA family crossover junction endodeoxyribonuclease</fullName>
    </submittedName>
</protein>
<evidence type="ECO:0000313" key="2">
    <source>
        <dbReference type="Proteomes" id="UP000261016"/>
    </source>
</evidence>
<name>A0A8B2ZHM4_STAWA</name>
<dbReference type="GO" id="GO:0006310">
    <property type="term" value="P:DNA recombination"/>
    <property type="evidence" value="ECO:0007669"/>
    <property type="project" value="InterPro"/>
</dbReference>
<dbReference type="InterPro" id="IPR036614">
    <property type="entry name" value="RusA-like_sf"/>
</dbReference>
<gene>
    <name evidence="1" type="ORF">DXC19_12440</name>
</gene>
<sequence>MMRTMNKIDEIVFELDIRPISASRPRVFKNGGVSHSETYQKFAKDVPTEIENLFSEEEIELMRQKLRNDDINIGYKVHQDLIFRCNNEDFWDVPMIVKPDIDNVIKAVFDQVYNYLGLDDKRIFSVESIKKYGSNDKIVSWIEVFEIPKYVSKRKTRKRTKKEPTLEELEKELEKLMRGVDNE</sequence>
<dbReference type="InterPro" id="IPR008822">
    <property type="entry name" value="Endonuclease_RusA-like"/>
</dbReference>
<dbReference type="SUPFAM" id="SSF103084">
    <property type="entry name" value="Holliday junction resolvase RusA"/>
    <property type="match status" value="1"/>
</dbReference>
<dbReference type="Pfam" id="PF05866">
    <property type="entry name" value="RusA"/>
    <property type="match status" value="1"/>
</dbReference>
<reference evidence="1 2" key="1">
    <citation type="submission" date="2018-08" db="EMBL/GenBank/DDBJ databases">
        <title>A genome reference for cultivated species of the human gut microbiota.</title>
        <authorList>
            <person name="Zou Y."/>
            <person name="Xue W."/>
            <person name="Luo G."/>
        </authorList>
    </citation>
    <scope>NUCLEOTIDE SEQUENCE [LARGE SCALE GENOMIC DNA]</scope>
    <source>
        <strain evidence="1 2">OM08-17AT</strain>
    </source>
</reference>
<comment type="caution">
    <text evidence="1">The sequence shown here is derived from an EMBL/GenBank/DDBJ whole genome shotgun (WGS) entry which is preliminary data.</text>
</comment>